<dbReference type="SMART" id="SM00421">
    <property type="entry name" value="HTH_LUXR"/>
    <property type="match status" value="1"/>
</dbReference>
<dbReference type="Pfam" id="PF00196">
    <property type="entry name" value="GerE"/>
    <property type="match status" value="1"/>
</dbReference>
<dbReference type="EMBL" id="JACYGY010000001">
    <property type="protein sequence ID" value="MBE9460573.1"/>
    <property type="molecule type" value="Genomic_DNA"/>
</dbReference>
<protein>
    <submittedName>
        <fullName evidence="5">Response regulator transcription factor</fullName>
    </submittedName>
</protein>
<dbReference type="InterPro" id="IPR011006">
    <property type="entry name" value="CheY-like_superfamily"/>
</dbReference>
<comment type="caution">
    <text evidence="5">The sequence shown here is derived from an EMBL/GenBank/DDBJ whole genome shotgun (WGS) entry which is preliminary data.</text>
</comment>
<dbReference type="PANTHER" id="PTHR45566">
    <property type="entry name" value="HTH-TYPE TRANSCRIPTIONAL REGULATOR YHJB-RELATED"/>
    <property type="match status" value="1"/>
</dbReference>
<dbReference type="InterPro" id="IPR000792">
    <property type="entry name" value="Tscrpt_reg_LuxR_C"/>
</dbReference>
<sequence>MLKNHPYKLYKVMQTFGLVDEHPIIRLGLQIFLRQHFQEIVIYSSGSLDYFSKLPAQETIDLIIFGLNADSKLNWLKQVEHCKYQYPKAVLIVHGEVLVIETVLQLLKLGVKGIVFKQNDPNELLDCIKKINNGHIYLSPELEKMVHDKIIASKNSNKLLRQNQPGLHVLTLRQYLLATYLIKGMKTSEIARQLKLTASTISSTKSVILKKMKVTNVIELGVVLKNENHSSKNHISKANT</sequence>
<keyword evidence="6" id="KW-1185">Reference proteome</keyword>
<dbReference type="Proteomes" id="UP000634134">
    <property type="component" value="Unassembled WGS sequence"/>
</dbReference>
<accession>A0ABR9W538</accession>
<dbReference type="InterPro" id="IPR051015">
    <property type="entry name" value="EvgA-like"/>
</dbReference>
<dbReference type="PANTHER" id="PTHR45566:SF1">
    <property type="entry name" value="HTH-TYPE TRANSCRIPTIONAL REGULATOR YHJB-RELATED"/>
    <property type="match status" value="1"/>
</dbReference>
<evidence type="ECO:0000256" key="2">
    <source>
        <dbReference type="PROSITE-ProRule" id="PRU00169"/>
    </source>
</evidence>
<dbReference type="PROSITE" id="PS50043">
    <property type="entry name" value="HTH_LUXR_2"/>
    <property type="match status" value="1"/>
</dbReference>
<feature type="domain" description="HTH luxR-type" evidence="3">
    <location>
        <begin position="163"/>
        <end position="228"/>
    </location>
</feature>
<organism evidence="5 6">
    <name type="scientific">Dyadobacter subterraneus</name>
    <dbReference type="NCBI Taxonomy" id="2773304"/>
    <lineage>
        <taxon>Bacteria</taxon>
        <taxon>Pseudomonadati</taxon>
        <taxon>Bacteroidota</taxon>
        <taxon>Cytophagia</taxon>
        <taxon>Cytophagales</taxon>
        <taxon>Spirosomataceae</taxon>
        <taxon>Dyadobacter</taxon>
    </lineage>
</organism>
<dbReference type="SUPFAM" id="SSF46894">
    <property type="entry name" value="C-terminal effector domain of the bipartite response regulators"/>
    <property type="match status" value="1"/>
</dbReference>
<evidence type="ECO:0000259" key="3">
    <source>
        <dbReference type="PROSITE" id="PS50043"/>
    </source>
</evidence>
<reference evidence="6" key="1">
    <citation type="submission" date="2023-07" db="EMBL/GenBank/DDBJ databases">
        <title>Dyadobacter sp. nov 'subterranea' isolated from contaminted grondwater.</title>
        <authorList>
            <person name="Szabo I."/>
            <person name="Al-Omari J."/>
            <person name="Szerdahelyi S.G."/>
            <person name="Rado J."/>
        </authorList>
    </citation>
    <scope>NUCLEOTIDE SEQUENCE [LARGE SCALE GENOMIC DNA]</scope>
    <source>
        <strain evidence="6">UP-52</strain>
    </source>
</reference>
<proteinExistence type="predicted"/>
<keyword evidence="1" id="KW-0238">DNA-binding</keyword>
<dbReference type="PROSITE" id="PS50110">
    <property type="entry name" value="RESPONSE_REGULATORY"/>
    <property type="match status" value="1"/>
</dbReference>
<evidence type="ECO:0000313" key="6">
    <source>
        <dbReference type="Proteomes" id="UP000634134"/>
    </source>
</evidence>
<evidence type="ECO:0000256" key="1">
    <source>
        <dbReference type="ARBA" id="ARBA00023125"/>
    </source>
</evidence>
<dbReference type="SUPFAM" id="SSF52172">
    <property type="entry name" value="CheY-like"/>
    <property type="match status" value="1"/>
</dbReference>
<evidence type="ECO:0000259" key="4">
    <source>
        <dbReference type="PROSITE" id="PS50110"/>
    </source>
</evidence>
<comment type="caution">
    <text evidence="2">Lacks conserved residue(s) required for the propagation of feature annotation.</text>
</comment>
<feature type="domain" description="Response regulatory" evidence="4">
    <location>
        <begin position="15"/>
        <end position="132"/>
    </location>
</feature>
<dbReference type="InterPro" id="IPR016032">
    <property type="entry name" value="Sig_transdc_resp-reg_C-effctor"/>
</dbReference>
<gene>
    <name evidence="5" type="ORF">IEE83_01640</name>
</gene>
<dbReference type="RefSeq" id="WP_194118901.1">
    <property type="nucleotide sequence ID" value="NZ_JACYGY010000001.1"/>
</dbReference>
<dbReference type="Gene3D" id="3.40.50.2300">
    <property type="match status" value="1"/>
</dbReference>
<evidence type="ECO:0000313" key="5">
    <source>
        <dbReference type="EMBL" id="MBE9460573.1"/>
    </source>
</evidence>
<dbReference type="InterPro" id="IPR001789">
    <property type="entry name" value="Sig_transdc_resp-reg_receiver"/>
</dbReference>
<name>A0ABR9W538_9BACT</name>